<dbReference type="PANTHER" id="PTHR46847">
    <property type="entry name" value="D-ALLOSE-BINDING PERIPLASMIC PROTEIN-RELATED"/>
    <property type="match status" value="1"/>
</dbReference>
<evidence type="ECO:0000256" key="1">
    <source>
        <dbReference type="ARBA" id="ARBA00004196"/>
    </source>
</evidence>
<keyword evidence="3 4" id="KW-0732">Signal</keyword>
<evidence type="ECO:0000313" key="6">
    <source>
        <dbReference type="EMBL" id="MFB9759876.1"/>
    </source>
</evidence>
<feature type="chain" id="PRO_5045926126" evidence="4">
    <location>
        <begin position="27"/>
        <end position="324"/>
    </location>
</feature>
<protein>
    <submittedName>
        <fullName evidence="6">Sugar ABC transporter substrate-binding protein</fullName>
    </submittedName>
</protein>
<evidence type="ECO:0000256" key="4">
    <source>
        <dbReference type="SAM" id="SignalP"/>
    </source>
</evidence>
<evidence type="ECO:0000313" key="7">
    <source>
        <dbReference type="Proteomes" id="UP001589609"/>
    </source>
</evidence>
<comment type="similarity">
    <text evidence="2">Belongs to the bacterial solute-binding protein 2 family.</text>
</comment>
<organism evidence="6 7">
    <name type="scientific">Ectobacillus funiculus</name>
    <dbReference type="NCBI Taxonomy" id="137993"/>
    <lineage>
        <taxon>Bacteria</taxon>
        <taxon>Bacillati</taxon>
        <taxon>Bacillota</taxon>
        <taxon>Bacilli</taxon>
        <taxon>Bacillales</taxon>
        <taxon>Bacillaceae</taxon>
        <taxon>Ectobacillus</taxon>
    </lineage>
</organism>
<dbReference type="Pfam" id="PF13407">
    <property type="entry name" value="Peripla_BP_4"/>
    <property type="match status" value="1"/>
</dbReference>
<feature type="domain" description="Periplasmic binding protein" evidence="5">
    <location>
        <begin position="34"/>
        <end position="286"/>
    </location>
</feature>
<dbReference type="CDD" id="cd01536">
    <property type="entry name" value="PBP1_ABC_sugar_binding-like"/>
    <property type="match status" value="1"/>
</dbReference>
<name>A0ABV5WIE1_9BACI</name>
<sequence length="324" mass="35409">MKRRWIISLACMAFLTISLGFTVAFSQKEDKPKVVVILKQLNTDYWKTVKYGAEKAFADFHIDGEVIAPDSEYPPTKQIQLLRQTLKQHPDAIIIAPTQPSAAISVLTEYEKKQNPVLFVDTDAKWKNQTSYIGTDDHTLGKKAGELLASMLQPGDQVALISGMAVSLGTAPRIRGAREALEASGIKIVTEQEGYDESGHVKSVIGTILKDYPDTKGVLATDDVMALAALQVTEKMDFPIPVVGTDGFVKMMKAVEEGKLSATVAQNPYDIGYIGVEQALKAIKGETVVQKIDTGVSVIVKENTKEYVDLMTTVLKDSRSNNSK</sequence>
<comment type="subcellular location">
    <subcellularLocation>
        <location evidence="1">Cell envelope</location>
    </subcellularLocation>
</comment>
<keyword evidence="7" id="KW-1185">Reference proteome</keyword>
<reference evidence="6 7" key="1">
    <citation type="submission" date="2024-09" db="EMBL/GenBank/DDBJ databases">
        <authorList>
            <person name="Sun Q."/>
            <person name="Mori K."/>
        </authorList>
    </citation>
    <scope>NUCLEOTIDE SEQUENCE [LARGE SCALE GENOMIC DNA]</scope>
    <source>
        <strain evidence="6 7">JCM 11201</strain>
    </source>
</reference>
<evidence type="ECO:0000256" key="2">
    <source>
        <dbReference type="ARBA" id="ARBA00007639"/>
    </source>
</evidence>
<proteinExistence type="inferred from homology"/>
<dbReference type="Gene3D" id="3.40.50.2300">
    <property type="match status" value="2"/>
</dbReference>
<dbReference type="InterPro" id="IPR025997">
    <property type="entry name" value="SBP_2_dom"/>
</dbReference>
<dbReference type="Proteomes" id="UP001589609">
    <property type="component" value="Unassembled WGS sequence"/>
</dbReference>
<dbReference type="PANTHER" id="PTHR46847:SF1">
    <property type="entry name" value="D-ALLOSE-BINDING PERIPLASMIC PROTEIN-RELATED"/>
    <property type="match status" value="1"/>
</dbReference>
<feature type="signal peptide" evidence="4">
    <location>
        <begin position="1"/>
        <end position="26"/>
    </location>
</feature>
<dbReference type="RefSeq" id="WP_379950207.1">
    <property type="nucleotide sequence ID" value="NZ_JBHMAF010000100.1"/>
</dbReference>
<evidence type="ECO:0000256" key="3">
    <source>
        <dbReference type="ARBA" id="ARBA00022729"/>
    </source>
</evidence>
<dbReference type="SUPFAM" id="SSF53822">
    <property type="entry name" value="Periplasmic binding protein-like I"/>
    <property type="match status" value="1"/>
</dbReference>
<comment type="caution">
    <text evidence="6">The sequence shown here is derived from an EMBL/GenBank/DDBJ whole genome shotgun (WGS) entry which is preliminary data.</text>
</comment>
<accession>A0ABV5WIE1</accession>
<gene>
    <name evidence="6" type="ORF">ACFFMS_15890</name>
</gene>
<dbReference type="InterPro" id="IPR028082">
    <property type="entry name" value="Peripla_BP_I"/>
</dbReference>
<dbReference type="EMBL" id="JBHMAF010000100">
    <property type="protein sequence ID" value="MFB9759876.1"/>
    <property type="molecule type" value="Genomic_DNA"/>
</dbReference>
<evidence type="ECO:0000259" key="5">
    <source>
        <dbReference type="Pfam" id="PF13407"/>
    </source>
</evidence>